<name>A0A0K6INB1_9GAMM</name>
<keyword evidence="2" id="KW-1185">Reference proteome</keyword>
<evidence type="ECO:0008006" key="3">
    <source>
        <dbReference type="Google" id="ProtNLM"/>
    </source>
</evidence>
<dbReference type="Proteomes" id="UP000182769">
    <property type="component" value="Unassembled WGS sequence"/>
</dbReference>
<reference evidence="2" key="1">
    <citation type="submission" date="2015-08" db="EMBL/GenBank/DDBJ databases">
        <authorList>
            <person name="Varghese N."/>
        </authorList>
    </citation>
    <scope>NUCLEOTIDE SEQUENCE [LARGE SCALE GENOMIC DNA]</scope>
    <source>
        <strain evidence="2">JCM 18476</strain>
    </source>
</reference>
<dbReference type="AlphaFoldDB" id="A0A0K6INB1"/>
<evidence type="ECO:0000313" key="1">
    <source>
        <dbReference type="EMBL" id="CUB04817.1"/>
    </source>
</evidence>
<dbReference type="EMBL" id="CYHG01000008">
    <property type="protein sequence ID" value="CUB04817.1"/>
    <property type="molecule type" value="Genomic_DNA"/>
</dbReference>
<sequence length="228" mass="26185">MPLHYWSAQLRSLMPQQVALMRVSGHWWAGQAQLSVTGLSQPLQLSWSMKSLFAPIDWYLNHPQILGYGQVQPSFSTVSFWVKGLSLDADLLNPLLTQQGVYVTGSPLEVSAWYSVYDIQEKQFQAFQARANWSKGHIRYQLEGLTNEANIVDLQLQGYLTDESHPRQPILVLQSQQGSPLLEMKLLPQWHLELTVMPELIETIGLRWPGKKEYPAFVMIQPLREMWP</sequence>
<accession>A0A0K6INB1</accession>
<evidence type="ECO:0000313" key="2">
    <source>
        <dbReference type="Proteomes" id="UP000182769"/>
    </source>
</evidence>
<organism evidence="1 2">
    <name type="scientific">Marinomonas fungiae</name>
    <dbReference type="NCBI Taxonomy" id="1137284"/>
    <lineage>
        <taxon>Bacteria</taxon>
        <taxon>Pseudomonadati</taxon>
        <taxon>Pseudomonadota</taxon>
        <taxon>Gammaproteobacteria</taxon>
        <taxon>Oceanospirillales</taxon>
        <taxon>Oceanospirillaceae</taxon>
        <taxon>Marinomonas</taxon>
    </lineage>
</organism>
<dbReference type="STRING" id="1137284.GCA_001418205_02607"/>
<proteinExistence type="predicted"/>
<gene>
    <name evidence="1" type="ORF">Ga0061065_10885</name>
</gene>
<protein>
    <recommendedName>
        <fullName evidence="3">General secretion pathway protein N</fullName>
    </recommendedName>
</protein>